<comment type="caution">
    <text evidence="14">The sequence shown here is derived from an EMBL/GenBank/DDBJ whole genome shotgun (WGS) entry which is preliminary data.</text>
</comment>
<dbReference type="SUPFAM" id="SSF55205">
    <property type="entry name" value="EPT/RTPC-like"/>
    <property type="match status" value="1"/>
</dbReference>
<dbReference type="PANTHER" id="PTHR43783:SF1">
    <property type="entry name" value="UDP-N-ACETYLGLUCOSAMINE 1-CARBOXYVINYLTRANSFERASE"/>
    <property type="match status" value="1"/>
</dbReference>
<dbReference type="Pfam" id="PF00275">
    <property type="entry name" value="EPSP_synthase"/>
    <property type="match status" value="1"/>
</dbReference>
<evidence type="ECO:0000313" key="15">
    <source>
        <dbReference type="Proteomes" id="UP001597118"/>
    </source>
</evidence>
<dbReference type="InterPro" id="IPR001986">
    <property type="entry name" value="Enolpyruvate_Tfrase_dom"/>
</dbReference>
<dbReference type="EC" id="2.5.1.7" evidence="12"/>
<keyword evidence="5 12" id="KW-0808">Transferase</keyword>
<dbReference type="GO" id="GO:0008760">
    <property type="term" value="F:UDP-N-acetylglucosamine 1-carboxyvinyltransferase activity"/>
    <property type="evidence" value="ECO:0007669"/>
    <property type="project" value="UniProtKB-EC"/>
</dbReference>
<sequence length="434" mass="47357">MNAFEIRGGKPLKGEIIPQGAKNEALQILSAVLLTPEKVTISNIPDIKDVNKLIELLGDLGVEVNRLNKDTYEFTAANINLEFFQSQTFKAKGGSLRGSIMIVGPLLARFGKAAIPKPGGDKIGRRRLDTHFLGFEKLGAKFVYNPETNFFNVDATGLKGTYILLDEASVTGTANIVMAAVLAKGTTTIYNAACEPYLQQLCKMLNRMGAKISGIGSNLLTIEGVDYLRGTEHRLLPDMIEIGSFIGLAAMTGSEITIKDVCYKELGIIPSVFSRLGIKMELKGDDIYIPAQEHYEIDTFIDGSILTVADAPWPGFTPDLLSIVLVVATQAKGSVLIHQKMFESRLFFVDKLIDMGAQIILCDPHRATVIGLDKKYKLKGIEMTSPDIRAGVSLLIAALSATGKSTIYNIEQIERGYQDIDTRLKALGADIRRI</sequence>
<evidence type="ECO:0000256" key="9">
    <source>
        <dbReference type="ARBA" id="ARBA00023316"/>
    </source>
</evidence>
<evidence type="ECO:0000256" key="4">
    <source>
        <dbReference type="ARBA" id="ARBA00022618"/>
    </source>
</evidence>
<dbReference type="Proteomes" id="UP001597118">
    <property type="component" value="Unassembled WGS sequence"/>
</dbReference>
<evidence type="ECO:0000256" key="11">
    <source>
        <dbReference type="ARBA" id="ARBA00047527"/>
    </source>
</evidence>
<dbReference type="EMBL" id="JBHUDG010000051">
    <property type="protein sequence ID" value="MFD1631968.1"/>
    <property type="molecule type" value="Genomic_DNA"/>
</dbReference>
<organism evidence="14 15">
    <name type="scientific">Pseudopedobacter beijingensis</name>
    <dbReference type="NCBI Taxonomy" id="1207056"/>
    <lineage>
        <taxon>Bacteria</taxon>
        <taxon>Pseudomonadati</taxon>
        <taxon>Bacteroidota</taxon>
        <taxon>Sphingobacteriia</taxon>
        <taxon>Sphingobacteriales</taxon>
        <taxon>Sphingobacteriaceae</taxon>
        <taxon>Pseudopedobacter</taxon>
    </lineage>
</organism>
<dbReference type="NCBIfam" id="TIGR01072">
    <property type="entry name" value="murA"/>
    <property type="match status" value="1"/>
</dbReference>
<dbReference type="InterPro" id="IPR005750">
    <property type="entry name" value="UDP_GlcNAc_COvinyl_MurA"/>
</dbReference>
<evidence type="ECO:0000256" key="3">
    <source>
        <dbReference type="ARBA" id="ARBA00022490"/>
    </source>
</evidence>
<dbReference type="RefSeq" id="WP_379664290.1">
    <property type="nucleotide sequence ID" value="NZ_JBHUDG010000051.1"/>
</dbReference>
<comment type="function">
    <text evidence="12">Cell wall formation. Adds enolpyruvyl to UDP-N-acetylglucosamine.</text>
</comment>
<evidence type="ECO:0000259" key="13">
    <source>
        <dbReference type="Pfam" id="PF00275"/>
    </source>
</evidence>
<name>A0ABW4IIR5_9SPHI</name>
<keyword evidence="4 12" id="KW-0132">Cell division</keyword>
<keyword evidence="6 12" id="KW-0133">Cell shape</keyword>
<feature type="binding site" evidence="12">
    <location>
        <begin position="22"/>
        <end position="23"/>
    </location>
    <ligand>
        <name>phosphoenolpyruvate</name>
        <dbReference type="ChEBI" id="CHEBI:58702"/>
    </ligand>
</feature>
<accession>A0ABW4IIR5</accession>
<keyword evidence="8 12" id="KW-0131">Cell cycle</keyword>
<feature type="domain" description="Enolpyruvate transferase" evidence="13">
    <location>
        <begin position="7"/>
        <end position="421"/>
    </location>
</feature>
<protein>
    <recommendedName>
        <fullName evidence="12">UDP-N-acetylglucosamine 1-carboxyvinyltransferase</fullName>
        <ecNumber evidence="12">2.5.1.7</ecNumber>
    </recommendedName>
    <alternativeName>
        <fullName evidence="12">Enoylpyruvate transferase</fullName>
    </alternativeName>
    <alternativeName>
        <fullName evidence="12">UDP-N-acetylglucosamine enolpyruvyl transferase</fullName>
        <shortName evidence="12">EPT</shortName>
    </alternativeName>
</protein>
<keyword evidence="7 12" id="KW-0573">Peptidoglycan synthesis</keyword>
<evidence type="ECO:0000256" key="7">
    <source>
        <dbReference type="ARBA" id="ARBA00022984"/>
    </source>
</evidence>
<evidence type="ECO:0000256" key="6">
    <source>
        <dbReference type="ARBA" id="ARBA00022960"/>
    </source>
</evidence>
<dbReference type="NCBIfam" id="NF006873">
    <property type="entry name" value="PRK09369.1"/>
    <property type="match status" value="1"/>
</dbReference>
<dbReference type="InterPro" id="IPR036968">
    <property type="entry name" value="Enolpyruvate_Tfrase_sf"/>
</dbReference>
<evidence type="ECO:0000256" key="5">
    <source>
        <dbReference type="ARBA" id="ARBA00022679"/>
    </source>
</evidence>
<feature type="active site" description="Proton donor" evidence="12">
    <location>
        <position position="121"/>
    </location>
</feature>
<evidence type="ECO:0000256" key="1">
    <source>
        <dbReference type="ARBA" id="ARBA00004496"/>
    </source>
</evidence>
<evidence type="ECO:0000256" key="10">
    <source>
        <dbReference type="ARBA" id="ARBA00038367"/>
    </source>
</evidence>
<feature type="binding site" evidence="12">
    <location>
        <position position="97"/>
    </location>
    <ligand>
        <name>UDP-N-acetyl-alpha-D-glucosamine</name>
        <dbReference type="ChEBI" id="CHEBI:57705"/>
    </ligand>
</feature>
<comment type="pathway">
    <text evidence="2 12">Cell wall biogenesis; peptidoglycan biosynthesis.</text>
</comment>
<comment type="similarity">
    <text evidence="10 12">Belongs to the EPSP synthase family. MurA subfamily.</text>
</comment>
<dbReference type="PANTHER" id="PTHR43783">
    <property type="entry name" value="UDP-N-ACETYLGLUCOSAMINE 1-CARBOXYVINYLTRANSFERASE"/>
    <property type="match status" value="1"/>
</dbReference>
<dbReference type="Gene3D" id="3.65.10.10">
    <property type="entry name" value="Enolpyruvate transferase domain"/>
    <property type="match status" value="2"/>
</dbReference>
<reference evidence="15" key="1">
    <citation type="journal article" date="2019" name="Int. J. Syst. Evol. Microbiol.">
        <title>The Global Catalogue of Microorganisms (GCM) 10K type strain sequencing project: providing services to taxonomists for standard genome sequencing and annotation.</title>
        <authorList>
            <consortium name="The Broad Institute Genomics Platform"/>
            <consortium name="The Broad Institute Genome Sequencing Center for Infectious Disease"/>
            <person name="Wu L."/>
            <person name="Ma J."/>
        </authorList>
    </citation>
    <scope>NUCLEOTIDE SEQUENCE [LARGE SCALE GENOMIC DNA]</scope>
    <source>
        <strain evidence="15">CCUG 53762</strain>
    </source>
</reference>
<dbReference type="InterPro" id="IPR050068">
    <property type="entry name" value="MurA_subfamily"/>
</dbReference>
<evidence type="ECO:0000313" key="14">
    <source>
        <dbReference type="EMBL" id="MFD1631968.1"/>
    </source>
</evidence>
<keyword evidence="15" id="KW-1185">Reference proteome</keyword>
<comment type="caution">
    <text evidence="12">Lacks conserved residue(s) required for the propagation of feature annotation.</text>
</comment>
<proteinExistence type="inferred from homology"/>
<keyword evidence="9 12" id="KW-0961">Cell wall biogenesis/degradation</keyword>
<gene>
    <name evidence="12 14" type="primary">murA</name>
    <name evidence="14" type="ORF">ACFSAH_19005</name>
</gene>
<evidence type="ECO:0000256" key="2">
    <source>
        <dbReference type="ARBA" id="ARBA00004752"/>
    </source>
</evidence>
<dbReference type="InterPro" id="IPR013792">
    <property type="entry name" value="RNA3'P_cycl/enolpyr_Trfase_a/b"/>
</dbReference>
<feature type="binding site" evidence="12">
    <location>
        <position position="341"/>
    </location>
    <ligand>
        <name>UDP-N-acetyl-alpha-D-glucosamine</name>
        <dbReference type="ChEBI" id="CHEBI:57705"/>
    </ligand>
</feature>
<comment type="subcellular location">
    <subcellularLocation>
        <location evidence="1 12">Cytoplasm</location>
    </subcellularLocation>
</comment>
<evidence type="ECO:0000256" key="12">
    <source>
        <dbReference type="HAMAP-Rule" id="MF_00111"/>
    </source>
</evidence>
<dbReference type="HAMAP" id="MF_00111">
    <property type="entry name" value="MurA"/>
    <property type="match status" value="1"/>
</dbReference>
<dbReference type="CDD" id="cd01555">
    <property type="entry name" value="UdpNAET"/>
    <property type="match status" value="1"/>
</dbReference>
<evidence type="ECO:0000256" key="8">
    <source>
        <dbReference type="ARBA" id="ARBA00023306"/>
    </source>
</evidence>
<comment type="catalytic activity">
    <reaction evidence="11 12">
        <text>phosphoenolpyruvate + UDP-N-acetyl-alpha-D-glucosamine = UDP-N-acetyl-3-O-(1-carboxyvinyl)-alpha-D-glucosamine + phosphate</text>
        <dbReference type="Rhea" id="RHEA:18681"/>
        <dbReference type="ChEBI" id="CHEBI:43474"/>
        <dbReference type="ChEBI" id="CHEBI:57705"/>
        <dbReference type="ChEBI" id="CHEBI:58702"/>
        <dbReference type="ChEBI" id="CHEBI:68483"/>
        <dbReference type="EC" id="2.5.1.7"/>
    </reaction>
</comment>
<feature type="binding site" evidence="12">
    <location>
        <position position="319"/>
    </location>
    <ligand>
        <name>UDP-N-acetyl-alpha-D-glucosamine</name>
        <dbReference type="ChEBI" id="CHEBI:57705"/>
    </ligand>
</feature>
<keyword evidence="3 12" id="KW-0963">Cytoplasm</keyword>